<evidence type="ECO:0000313" key="1">
    <source>
        <dbReference type="EMBL" id="MBW0494384.1"/>
    </source>
</evidence>
<gene>
    <name evidence="1" type="ORF">O181_034099</name>
</gene>
<proteinExistence type="predicted"/>
<dbReference type="EMBL" id="AVOT02012548">
    <property type="protein sequence ID" value="MBW0494384.1"/>
    <property type="molecule type" value="Genomic_DNA"/>
</dbReference>
<evidence type="ECO:0000313" key="2">
    <source>
        <dbReference type="Proteomes" id="UP000765509"/>
    </source>
</evidence>
<protein>
    <submittedName>
        <fullName evidence="1">Uncharacterized protein</fullName>
    </submittedName>
</protein>
<reference evidence="1" key="1">
    <citation type="submission" date="2021-03" db="EMBL/GenBank/DDBJ databases">
        <title>Draft genome sequence of rust myrtle Austropuccinia psidii MF-1, a brazilian biotype.</title>
        <authorList>
            <person name="Quecine M.C."/>
            <person name="Pachon D.M.R."/>
            <person name="Bonatelli M.L."/>
            <person name="Correr F.H."/>
            <person name="Franceschini L.M."/>
            <person name="Leite T.F."/>
            <person name="Margarido G.R.A."/>
            <person name="Almeida C.A."/>
            <person name="Ferrarezi J.A."/>
            <person name="Labate C.A."/>
        </authorList>
    </citation>
    <scope>NUCLEOTIDE SEQUENCE</scope>
    <source>
        <strain evidence="1">MF-1</strain>
    </source>
</reference>
<dbReference type="AlphaFoldDB" id="A0A9Q3D017"/>
<accession>A0A9Q3D017</accession>
<keyword evidence="2" id="KW-1185">Reference proteome</keyword>
<dbReference type="Proteomes" id="UP000765509">
    <property type="component" value="Unassembled WGS sequence"/>
</dbReference>
<sequence length="257" mass="29092">MSPSPACKKLPPLHLALLMNPTPNPPDKDYHMIIPEIYKSKPGFLTQTQSNNPLSILTTILQKIENLEKREANITLPTDLTTLITRLNDRIDELAEKQSKMDKVINDLLTKINDGNKHRQPKNNLVSLPLSNSPPLARTPLLFTAAAANTQHRIEPTLPKRPPSEICQQPTQESNKLKKFHLVIQTKFGAPKRFKRKSPQEACNKINKALMDVNANCDNTPVRIKAFTCYPLGDIKLYTKSIMEAQWPLKNRAAWTH</sequence>
<name>A0A9Q3D017_9BASI</name>
<comment type="caution">
    <text evidence="1">The sequence shown here is derived from an EMBL/GenBank/DDBJ whole genome shotgun (WGS) entry which is preliminary data.</text>
</comment>
<organism evidence="1 2">
    <name type="scientific">Austropuccinia psidii MF-1</name>
    <dbReference type="NCBI Taxonomy" id="1389203"/>
    <lineage>
        <taxon>Eukaryota</taxon>
        <taxon>Fungi</taxon>
        <taxon>Dikarya</taxon>
        <taxon>Basidiomycota</taxon>
        <taxon>Pucciniomycotina</taxon>
        <taxon>Pucciniomycetes</taxon>
        <taxon>Pucciniales</taxon>
        <taxon>Sphaerophragmiaceae</taxon>
        <taxon>Austropuccinia</taxon>
    </lineage>
</organism>